<evidence type="ECO:0000256" key="11">
    <source>
        <dbReference type="ARBA" id="ARBA00023136"/>
    </source>
</evidence>
<evidence type="ECO:0000256" key="4">
    <source>
        <dbReference type="ARBA" id="ARBA00022679"/>
    </source>
</evidence>
<dbReference type="SUPFAM" id="SSF52540">
    <property type="entry name" value="P-loop containing nucleoside triphosphate hydrolases"/>
    <property type="match status" value="1"/>
</dbReference>
<dbReference type="EC" id="2.7.4.9" evidence="12"/>
<keyword evidence="9 12" id="KW-0067">ATP-binding</keyword>
<dbReference type="NCBIfam" id="TIGR00041">
    <property type="entry name" value="DTMP_kinase"/>
    <property type="match status" value="1"/>
</dbReference>
<keyword evidence="8 12" id="KW-0418">Kinase</keyword>
<keyword evidence="7 12" id="KW-0547">Nucleotide-binding</keyword>
<evidence type="ECO:0000313" key="16">
    <source>
        <dbReference type="EMBL" id="GAA0602815.1"/>
    </source>
</evidence>
<gene>
    <name evidence="12" type="primary">tmk</name>
    <name evidence="16" type="ORF">GCM10009547_00310</name>
</gene>
<dbReference type="PROSITE" id="PS50994">
    <property type="entry name" value="INTEGRASE"/>
    <property type="match status" value="1"/>
</dbReference>
<keyword evidence="4 12" id="KW-0808">Transferase</keyword>
<feature type="domain" description="Major facilitator superfamily (MFS) profile" evidence="14">
    <location>
        <begin position="28"/>
        <end position="449"/>
    </location>
</feature>
<evidence type="ECO:0000256" key="5">
    <source>
        <dbReference type="ARBA" id="ARBA00022692"/>
    </source>
</evidence>
<dbReference type="CDD" id="cd01672">
    <property type="entry name" value="TMPK"/>
    <property type="match status" value="1"/>
</dbReference>
<keyword evidence="3" id="KW-1003">Cell membrane</keyword>
<feature type="transmembrane region" description="Helical" evidence="13">
    <location>
        <begin position="321"/>
        <end position="339"/>
    </location>
</feature>
<evidence type="ECO:0000313" key="17">
    <source>
        <dbReference type="Proteomes" id="UP001500957"/>
    </source>
</evidence>
<accession>A0ABN1G2Q9</accession>
<evidence type="ECO:0000256" key="8">
    <source>
        <dbReference type="ARBA" id="ARBA00022777"/>
    </source>
</evidence>
<dbReference type="Gene3D" id="1.20.1250.20">
    <property type="entry name" value="MFS general substrate transporter like domains"/>
    <property type="match status" value="1"/>
</dbReference>
<comment type="caution">
    <text evidence="16">The sequence shown here is derived from an EMBL/GenBank/DDBJ whole genome shotgun (WGS) entry which is preliminary data.</text>
</comment>
<keyword evidence="2" id="KW-0813">Transport</keyword>
<keyword evidence="6 12" id="KW-0545">Nucleotide biosynthesis</keyword>
<feature type="transmembrane region" description="Helical" evidence="13">
    <location>
        <begin position="72"/>
        <end position="96"/>
    </location>
</feature>
<dbReference type="Pfam" id="PF02223">
    <property type="entry name" value="Thymidylate_kin"/>
    <property type="match status" value="1"/>
</dbReference>
<dbReference type="InterPro" id="IPR018095">
    <property type="entry name" value="Thymidylate_kin_CS"/>
</dbReference>
<dbReference type="InterPro" id="IPR018094">
    <property type="entry name" value="Thymidylate_kinase"/>
</dbReference>
<feature type="transmembrane region" description="Helical" evidence="13">
    <location>
        <begin position="37"/>
        <end position="60"/>
    </location>
</feature>
<protein>
    <recommendedName>
        <fullName evidence="12">Thymidylate kinase</fullName>
        <ecNumber evidence="12">2.7.4.9</ecNumber>
    </recommendedName>
    <alternativeName>
        <fullName evidence="12">dTMP kinase</fullName>
    </alternativeName>
</protein>
<proteinExistence type="inferred from homology"/>
<dbReference type="CDD" id="cd06173">
    <property type="entry name" value="MFS_MefA_like"/>
    <property type="match status" value="1"/>
</dbReference>
<dbReference type="HAMAP" id="MF_00165">
    <property type="entry name" value="Thymidylate_kinase"/>
    <property type="match status" value="1"/>
</dbReference>
<evidence type="ECO:0000256" key="2">
    <source>
        <dbReference type="ARBA" id="ARBA00022448"/>
    </source>
</evidence>
<dbReference type="InterPro" id="IPR039430">
    <property type="entry name" value="Thymidylate_kin-like_dom"/>
</dbReference>
<dbReference type="PANTHER" id="PTHR23513">
    <property type="entry name" value="INTEGRAL MEMBRANE EFFLUX PROTEIN-RELATED"/>
    <property type="match status" value="1"/>
</dbReference>
<comment type="similarity">
    <text evidence="12">Belongs to the thymidylate kinase family.</text>
</comment>
<evidence type="ECO:0000256" key="10">
    <source>
        <dbReference type="ARBA" id="ARBA00022989"/>
    </source>
</evidence>
<dbReference type="Proteomes" id="UP001500957">
    <property type="component" value="Unassembled WGS sequence"/>
</dbReference>
<comment type="function">
    <text evidence="12">Phosphorylation of dTMP to form dTDP in both de novo and salvage pathways of dTTP synthesis.</text>
</comment>
<dbReference type="InterPro" id="IPR027417">
    <property type="entry name" value="P-loop_NTPase"/>
</dbReference>
<evidence type="ECO:0000256" key="12">
    <source>
        <dbReference type="HAMAP-Rule" id="MF_00165"/>
    </source>
</evidence>
<dbReference type="SUPFAM" id="SSF103473">
    <property type="entry name" value="MFS general substrate transporter"/>
    <property type="match status" value="1"/>
</dbReference>
<dbReference type="InterPro" id="IPR036259">
    <property type="entry name" value="MFS_trans_sf"/>
</dbReference>
<feature type="transmembrane region" description="Helical" evidence="13">
    <location>
        <begin position="165"/>
        <end position="193"/>
    </location>
</feature>
<dbReference type="InterPro" id="IPR001584">
    <property type="entry name" value="Integrase_cat-core"/>
</dbReference>
<feature type="binding site" evidence="12">
    <location>
        <begin position="481"/>
        <end position="488"/>
    </location>
    <ligand>
        <name>ATP</name>
        <dbReference type="ChEBI" id="CHEBI:30616"/>
    </ligand>
</feature>
<keyword evidence="10 13" id="KW-1133">Transmembrane helix</keyword>
<dbReference type="EMBL" id="BAAAHE010000001">
    <property type="protein sequence ID" value="GAA0602815.1"/>
    <property type="molecule type" value="Genomic_DNA"/>
</dbReference>
<dbReference type="Gene3D" id="3.40.50.300">
    <property type="entry name" value="P-loop containing nucleotide triphosphate hydrolases"/>
    <property type="match status" value="1"/>
</dbReference>
<feature type="transmembrane region" description="Helical" evidence="13">
    <location>
        <begin position="418"/>
        <end position="442"/>
    </location>
</feature>
<feature type="transmembrane region" description="Helical" evidence="13">
    <location>
        <begin position="345"/>
        <end position="367"/>
    </location>
</feature>
<dbReference type="PANTHER" id="PTHR23513:SF9">
    <property type="entry name" value="ENTEROBACTIN EXPORTER ENTS"/>
    <property type="match status" value="1"/>
</dbReference>
<evidence type="ECO:0000259" key="14">
    <source>
        <dbReference type="PROSITE" id="PS50850"/>
    </source>
</evidence>
<evidence type="ECO:0000256" key="9">
    <source>
        <dbReference type="ARBA" id="ARBA00022840"/>
    </source>
</evidence>
<name>A0ABN1G2Q9_9ACTN</name>
<feature type="transmembrane region" description="Helical" evidence="13">
    <location>
        <begin position="258"/>
        <end position="278"/>
    </location>
</feature>
<comment type="subcellular location">
    <subcellularLocation>
        <location evidence="1">Cell inner membrane</location>
        <topology evidence="1">Multi-pass membrane protein</topology>
    </subcellularLocation>
</comment>
<evidence type="ECO:0000259" key="15">
    <source>
        <dbReference type="PROSITE" id="PS50994"/>
    </source>
</evidence>
<feature type="transmembrane region" description="Helical" evidence="13">
    <location>
        <begin position="290"/>
        <end position="309"/>
    </location>
</feature>
<keyword evidence="11 13" id="KW-0472">Membrane</keyword>
<sequence>MRFRGESEALTRVGNVPDQPLDHDVRGVLQIAPFRRLWISLSFSSLGDWLGLLAITAMAAELTTDSSADQNYAVAGVFILRLIPALLFAPIAGVVADRLDRRMTMVVTDVLRAGLFVSIPIVGSLWWLLVATFLIEALSLFWIPAKEATVPNLVPRERLEAANQISLVTAYGSAPVAAGIFTVLSLITAALGARFEFFVTHPASLALWLNAATFLFAAATIATLEIPRDNVERAKAENPWRNLVEGWKFVAQTPVVRGLLIGMLGAFAAGGTVVGLAPTFVRGLGAGNPGYGLLFGAVFVGLALGMLLGPRLLAGLSRRRLFAMSIVAAGLLLMVIAVIPELPVVVLFTVALGLASGVAWVTGYTLIGLEVADELRGRTFAFVQSMVRLTLVAVLAASPALAGAVGRVDFHPTDDVTVAYSGAAVVFLGAGAVAAAVGFFSYRHMDDRKGISLVRDVTSALRRETPLADPITSGFFLAFEGGDGAGKSTQVARLAEWLTARGHEVVVTREPGATAIGRRLRQMLLDTQDLGLSPRSEALLYAADRAQHVEEVIRPALERGAVVITDRYVDSSIAYQAAGRALSASDIERLSRFATRGLMPTLTIVLDVPPEVAAERRLLPPDRIESESMEFHHRVRQGFLDRAARRPRAYFVVDATKTPTEITAAVLQRVAQLMDESAGAQRPGSQQPEGSTP</sequence>
<dbReference type="InterPro" id="IPR010290">
    <property type="entry name" value="TM_effector"/>
</dbReference>
<dbReference type="Pfam" id="PF05977">
    <property type="entry name" value="MFS_3"/>
    <property type="match status" value="1"/>
</dbReference>
<evidence type="ECO:0000256" key="6">
    <source>
        <dbReference type="ARBA" id="ARBA00022727"/>
    </source>
</evidence>
<comment type="catalytic activity">
    <reaction evidence="12">
        <text>dTMP + ATP = dTDP + ADP</text>
        <dbReference type="Rhea" id="RHEA:13517"/>
        <dbReference type="ChEBI" id="CHEBI:30616"/>
        <dbReference type="ChEBI" id="CHEBI:58369"/>
        <dbReference type="ChEBI" id="CHEBI:63528"/>
        <dbReference type="ChEBI" id="CHEBI:456216"/>
        <dbReference type="EC" id="2.7.4.9"/>
    </reaction>
</comment>
<dbReference type="PROSITE" id="PS50850">
    <property type="entry name" value="MFS"/>
    <property type="match status" value="1"/>
</dbReference>
<feature type="domain" description="Integrase catalytic" evidence="15">
    <location>
        <begin position="530"/>
        <end position="693"/>
    </location>
</feature>
<feature type="transmembrane region" description="Helical" evidence="13">
    <location>
        <begin position="387"/>
        <end position="406"/>
    </location>
</feature>
<keyword evidence="17" id="KW-1185">Reference proteome</keyword>
<keyword evidence="5 13" id="KW-0812">Transmembrane</keyword>
<evidence type="ECO:0000256" key="1">
    <source>
        <dbReference type="ARBA" id="ARBA00004429"/>
    </source>
</evidence>
<evidence type="ECO:0000256" key="13">
    <source>
        <dbReference type="SAM" id="Phobius"/>
    </source>
</evidence>
<organism evidence="16 17">
    <name type="scientific">Sporichthya brevicatena</name>
    <dbReference type="NCBI Taxonomy" id="171442"/>
    <lineage>
        <taxon>Bacteria</taxon>
        <taxon>Bacillati</taxon>
        <taxon>Actinomycetota</taxon>
        <taxon>Actinomycetes</taxon>
        <taxon>Sporichthyales</taxon>
        <taxon>Sporichthyaceae</taxon>
        <taxon>Sporichthya</taxon>
    </lineage>
</organism>
<dbReference type="PROSITE" id="PS01331">
    <property type="entry name" value="THYMIDYLATE_KINASE"/>
    <property type="match status" value="1"/>
</dbReference>
<evidence type="ECO:0000256" key="7">
    <source>
        <dbReference type="ARBA" id="ARBA00022741"/>
    </source>
</evidence>
<dbReference type="InterPro" id="IPR020846">
    <property type="entry name" value="MFS_dom"/>
</dbReference>
<evidence type="ECO:0000256" key="3">
    <source>
        <dbReference type="ARBA" id="ARBA00022475"/>
    </source>
</evidence>
<reference evidence="16 17" key="1">
    <citation type="journal article" date="2019" name="Int. J. Syst. Evol. Microbiol.">
        <title>The Global Catalogue of Microorganisms (GCM) 10K type strain sequencing project: providing services to taxonomists for standard genome sequencing and annotation.</title>
        <authorList>
            <consortium name="The Broad Institute Genomics Platform"/>
            <consortium name="The Broad Institute Genome Sequencing Center for Infectious Disease"/>
            <person name="Wu L."/>
            <person name="Ma J."/>
        </authorList>
    </citation>
    <scope>NUCLEOTIDE SEQUENCE [LARGE SCALE GENOMIC DNA]</scope>
    <source>
        <strain evidence="16 17">JCM 10671</strain>
    </source>
</reference>